<evidence type="ECO:0000313" key="1">
    <source>
        <dbReference type="EMBL" id="CAI2359568.1"/>
    </source>
</evidence>
<accession>A0AAD1U0G2</accession>
<dbReference type="PANTHER" id="PTHR46069">
    <property type="entry name" value="TUBULIN TYROSINE LIGASE"/>
    <property type="match status" value="1"/>
</dbReference>
<gene>
    <name evidence="1" type="ORF">ECRASSUSDP1_LOCUS860</name>
</gene>
<name>A0AAD1U0G2_EUPCR</name>
<organism evidence="1 2">
    <name type="scientific">Euplotes crassus</name>
    <dbReference type="NCBI Taxonomy" id="5936"/>
    <lineage>
        <taxon>Eukaryota</taxon>
        <taxon>Sar</taxon>
        <taxon>Alveolata</taxon>
        <taxon>Ciliophora</taxon>
        <taxon>Intramacronucleata</taxon>
        <taxon>Spirotrichea</taxon>
        <taxon>Hypotrichia</taxon>
        <taxon>Euplotida</taxon>
        <taxon>Euplotidae</taxon>
        <taxon>Moneuplotes</taxon>
    </lineage>
</organism>
<dbReference type="AlphaFoldDB" id="A0AAD1U0G2"/>
<sequence>MNSTVDLFCETINEESLGKPRFISPIQRKTQKDPLLKNKPARFSNYPTLETINRQKGIKRFCKPNAVFRAAVKENLRSRQPIQRKNFKLDLEDDPLNKLLEREKVSLFSKISQLKRTQGMIESKNFLDSSITPENTFVNERISMAQNNIMPTFPLQKIRRTTYYDWKSHEYEGDIVSLFKYYRNKNNYTCTNFNKTDKTPQSISPYAQDMSSDTARVVRKFRNERNFSTALKKFENNLSKYMPQSLAGQKAKDFKSLDTLKTEPKHTSNQDSLKTDPVLGPFHTEIERKTGTKKCNIKFTNKKDFIKSLQQTIIKITENHNIKIANQNLKLLDGDASKHFMSHTAKRAFSTSPHAYSKETPVENSKAVPYCRDIVLKRKKGLYTTNQEKEAYFSQDKLKEESKKNKVQCYLTSNSNCRSKEHKPGFSYNLNYIKFDNSKQTDTDDENGISETIRPYIVKKPKQDHLRKFRKYLEKHYSGTKIAEIRSRISQDHLPNSNFNLILNLFNEFILITQKRRNSLFDFELIKDICKAFKLPKPRGIIDNNFITMVKEKVFQSFLYHINFDNCLYEYKWTTIKADFQKKTIYKAYICRGNNGKVVKNMLKRRWWWSFTSKPDPRECDFIFTQWLRPNIVRKLKHSKDNLTDSQFQKISFKEDKQEFKHSCIYNKIPENYNLANKKNLFLNLVSYYKSIGKDPNEFIPETYLIKSGPEHPSFIEFKLKVKGSDEGCWIIKPGENSNRGRGIKLCSTISELEACMQNKCRSYIIQKYIHNPLLINKRKFDIRVFGLFTQINECQKGYFFQDGYLRTASKEFTCKNIYNRFIHLTNDAVQKKSDSYGKYETSNKLSYNDLEKYLRINFKDISFYRDIYPQIKQLVRDSFLSVYNKMGQNRINAFEIFGYDFMIDENFKVYLIEVNTNPCLEINCSLLSSVISSLIDNTFRITLDPYYLYPFQFKDSKRNIPLTDSSSTLSKFELIFDENLEKDTLKSLKSKITRPSIKHEAPTIEECQDNTSLTSSEEGRNGL</sequence>
<dbReference type="SUPFAM" id="SSF56059">
    <property type="entry name" value="Glutathione synthetase ATP-binding domain-like"/>
    <property type="match status" value="1"/>
</dbReference>
<protein>
    <recommendedName>
        <fullName evidence="3">Tubulin-tyrosine ligase family protein</fullName>
    </recommendedName>
</protein>
<comment type="caution">
    <text evidence="1">The sequence shown here is derived from an EMBL/GenBank/DDBJ whole genome shotgun (WGS) entry which is preliminary data.</text>
</comment>
<evidence type="ECO:0008006" key="3">
    <source>
        <dbReference type="Google" id="ProtNLM"/>
    </source>
</evidence>
<dbReference type="PANTHER" id="PTHR46069:SF1">
    <property type="entry name" value="CHROMOSOME UNDETERMINED SCAFFOLD_125, WHOLE GENOME SHOTGUN SEQUENCE"/>
    <property type="match status" value="1"/>
</dbReference>
<proteinExistence type="predicted"/>
<keyword evidence="2" id="KW-1185">Reference proteome</keyword>
<dbReference type="Proteomes" id="UP001295684">
    <property type="component" value="Unassembled WGS sequence"/>
</dbReference>
<dbReference type="InterPro" id="IPR004344">
    <property type="entry name" value="TTL/TTLL_fam"/>
</dbReference>
<dbReference type="Gene3D" id="3.30.470.20">
    <property type="entry name" value="ATP-grasp fold, B domain"/>
    <property type="match status" value="1"/>
</dbReference>
<dbReference type="PROSITE" id="PS51221">
    <property type="entry name" value="TTL"/>
    <property type="match status" value="1"/>
</dbReference>
<reference evidence="1" key="1">
    <citation type="submission" date="2023-07" db="EMBL/GenBank/DDBJ databases">
        <authorList>
            <consortium name="AG Swart"/>
            <person name="Singh M."/>
            <person name="Singh A."/>
            <person name="Seah K."/>
            <person name="Emmerich C."/>
        </authorList>
    </citation>
    <scope>NUCLEOTIDE SEQUENCE</scope>
    <source>
        <strain evidence="1">DP1</strain>
    </source>
</reference>
<evidence type="ECO:0000313" key="2">
    <source>
        <dbReference type="Proteomes" id="UP001295684"/>
    </source>
</evidence>
<dbReference type="EMBL" id="CAMPGE010000809">
    <property type="protein sequence ID" value="CAI2359568.1"/>
    <property type="molecule type" value="Genomic_DNA"/>
</dbReference>
<dbReference type="Pfam" id="PF03133">
    <property type="entry name" value="TTL"/>
    <property type="match status" value="1"/>
</dbReference>